<dbReference type="PANTHER" id="PTHR12228:SF0">
    <property type="entry name" value="TATA-BOX BINDING PROTEIN ASSOCIATED FACTOR 7"/>
    <property type="match status" value="1"/>
</dbReference>
<reference evidence="9 11" key="1">
    <citation type="journal article" date="2014" name="BMC Genomics">
        <title>Genome sequence of Anopheles sinensis provides insight into genetics basis of mosquito competence for malaria parasites.</title>
        <authorList>
            <person name="Zhou D."/>
            <person name="Zhang D."/>
            <person name="Ding G."/>
            <person name="Shi L."/>
            <person name="Hou Q."/>
            <person name="Ye Y."/>
            <person name="Xu Y."/>
            <person name="Zhou H."/>
            <person name="Xiong C."/>
            <person name="Li S."/>
            <person name="Yu J."/>
            <person name="Hong S."/>
            <person name="Yu X."/>
            <person name="Zou P."/>
            <person name="Chen C."/>
            <person name="Chang X."/>
            <person name="Wang W."/>
            <person name="Lv Y."/>
            <person name="Sun Y."/>
            <person name="Ma L."/>
            <person name="Shen B."/>
            <person name="Zhu C."/>
        </authorList>
    </citation>
    <scope>NUCLEOTIDE SEQUENCE [LARGE SCALE GENOMIC DNA]</scope>
</reference>
<feature type="compositionally biased region" description="Low complexity" evidence="7">
    <location>
        <begin position="207"/>
        <end position="221"/>
    </location>
</feature>
<evidence type="ECO:0000256" key="1">
    <source>
        <dbReference type="ARBA" id="ARBA00004123"/>
    </source>
</evidence>
<evidence type="ECO:0000256" key="2">
    <source>
        <dbReference type="ARBA" id="ARBA00009368"/>
    </source>
</evidence>
<dbReference type="InterPro" id="IPR006751">
    <property type="entry name" value="TAFII55_prot_cons_reg"/>
</dbReference>
<feature type="compositionally biased region" description="Polar residues" evidence="7">
    <location>
        <begin position="265"/>
        <end position="288"/>
    </location>
</feature>
<keyword evidence="5" id="KW-0539">Nucleus</keyword>
<dbReference type="OMA" id="HWLMHAK"/>
<evidence type="ECO:0000256" key="5">
    <source>
        <dbReference type="ARBA" id="ARBA00023242"/>
    </source>
</evidence>
<evidence type="ECO:0000313" key="11">
    <source>
        <dbReference type="Proteomes" id="UP000030765"/>
    </source>
</evidence>
<feature type="compositionally biased region" description="Acidic residues" evidence="7">
    <location>
        <begin position="230"/>
        <end position="241"/>
    </location>
</feature>
<keyword evidence="11" id="KW-1185">Reference proteome</keyword>
<comment type="subcellular location">
    <subcellularLocation>
        <location evidence="1">Nucleus</location>
    </subcellularLocation>
</comment>
<gene>
    <name evidence="9" type="ORF">ZHAS_00015329</name>
</gene>
<proteinExistence type="inferred from homology"/>
<dbReference type="VEuPathDB" id="VectorBase:ASIC015329"/>
<dbReference type="STRING" id="74873.A0A084WAJ4"/>
<evidence type="ECO:0000256" key="4">
    <source>
        <dbReference type="ARBA" id="ARBA00023163"/>
    </source>
</evidence>
<reference evidence="10" key="2">
    <citation type="submission" date="2020-05" db="UniProtKB">
        <authorList>
            <consortium name="EnsemblMetazoa"/>
        </authorList>
    </citation>
    <scope>IDENTIFICATION</scope>
</reference>
<organism evidence="9">
    <name type="scientific">Anopheles sinensis</name>
    <name type="common">Mosquito</name>
    <dbReference type="NCBI Taxonomy" id="74873"/>
    <lineage>
        <taxon>Eukaryota</taxon>
        <taxon>Metazoa</taxon>
        <taxon>Ecdysozoa</taxon>
        <taxon>Arthropoda</taxon>
        <taxon>Hexapoda</taxon>
        <taxon>Insecta</taxon>
        <taxon>Pterygota</taxon>
        <taxon>Neoptera</taxon>
        <taxon>Endopterygota</taxon>
        <taxon>Diptera</taxon>
        <taxon>Nematocera</taxon>
        <taxon>Culicoidea</taxon>
        <taxon>Culicidae</taxon>
        <taxon>Anophelinae</taxon>
        <taxon>Anopheles</taxon>
    </lineage>
</organism>
<feature type="region of interest" description="Disordered" evidence="7">
    <location>
        <begin position="108"/>
        <end position="135"/>
    </location>
</feature>
<dbReference type="InterPro" id="IPR037817">
    <property type="entry name" value="TAF7"/>
</dbReference>
<dbReference type="AlphaFoldDB" id="A0A084WAJ4"/>
<dbReference type="GO" id="GO:0051123">
    <property type="term" value="P:RNA polymerase II preinitiation complex assembly"/>
    <property type="evidence" value="ECO:0007669"/>
    <property type="project" value="TreeGrafter"/>
</dbReference>
<feature type="coiled-coil region" evidence="6">
    <location>
        <begin position="361"/>
        <end position="411"/>
    </location>
</feature>
<dbReference type="EnsemblMetazoa" id="ASIC015329-RA">
    <property type="protein sequence ID" value="ASIC015329-PA"/>
    <property type="gene ID" value="ASIC015329"/>
</dbReference>
<dbReference type="SMART" id="SM01370">
    <property type="entry name" value="TAFII55_N"/>
    <property type="match status" value="1"/>
</dbReference>
<dbReference type="OrthoDB" id="153872at2759"/>
<keyword evidence="6" id="KW-0175">Coiled coil</keyword>
<feature type="compositionally biased region" description="Polar residues" evidence="7">
    <location>
        <begin position="196"/>
        <end position="206"/>
    </location>
</feature>
<evidence type="ECO:0000313" key="9">
    <source>
        <dbReference type="EMBL" id="KFB47238.1"/>
    </source>
</evidence>
<sequence length="422" mass="47727">MPDKPAKTEAKKDDVAELETQFIMRMPKEPSAALREAIQSGANNLKDRLFIRLDNDLRYGEVRFDHWLLHAKVVDLPTIIESLKTIDSKNFYKTADICQMMICKEEPDQQSAEEESPNKNKKKDPNKVDKKYLWPHGITPPCKNVRKRRFRKTLKKKYVEAPEIEKEVKRLLRVDNDAVNVKWELITEEEDPNKPSPGSGTDNGAPNKSPSKNTKKSSYNKELGEHDIFGEEVSDSDEEDNPINKNIDIDESSRLSAEADDSRLSDSSSYQGTQQGERNPATEFNKSMFSGAGSSGGYRASRRPDAGASGSKSMSYFQGESSRMDSDNDSSDMPQGGGFGNSQNSNANSATATSVNNNARIYELQRQISDLKAQRNQKEQEIRTIENQTLRQRLQDKLDSLLMEIEDKEKEVRLSAFIKVHH</sequence>
<keyword evidence="4" id="KW-0804">Transcription</keyword>
<dbReference type="EMBL" id="KE525330">
    <property type="protein sequence ID" value="KFB47238.1"/>
    <property type="molecule type" value="Genomic_DNA"/>
</dbReference>
<feature type="compositionally biased region" description="Low complexity" evidence="7">
    <location>
        <begin position="341"/>
        <end position="356"/>
    </location>
</feature>
<dbReference type="VEuPathDB" id="VectorBase:ASIS005466"/>
<feature type="compositionally biased region" description="Basic and acidic residues" evidence="7">
    <location>
        <begin position="123"/>
        <end position="132"/>
    </location>
</feature>
<evidence type="ECO:0000256" key="3">
    <source>
        <dbReference type="ARBA" id="ARBA00023015"/>
    </source>
</evidence>
<feature type="domain" description="TAFII55 protein conserved region" evidence="8">
    <location>
        <begin position="18"/>
        <end position="180"/>
    </location>
</feature>
<dbReference type="GO" id="GO:0005669">
    <property type="term" value="C:transcription factor TFIID complex"/>
    <property type="evidence" value="ECO:0007669"/>
    <property type="project" value="InterPro"/>
</dbReference>
<dbReference type="PANTHER" id="PTHR12228">
    <property type="entry name" value="TRANSCRIPTION INITIATION FACTOR TFIID 55 KD SUBUNIT-RELATED"/>
    <property type="match status" value="1"/>
</dbReference>
<dbReference type="GO" id="GO:0016251">
    <property type="term" value="F:RNA polymerase II general transcription initiation factor activity"/>
    <property type="evidence" value="ECO:0007669"/>
    <property type="project" value="TreeGrafter"/>
</dbReference>
<comment type="similarity">
    <text evidence="2">Belongs to the TAF7 family.</text>
</comment>
<evidence type="ECO:0000256" key="7">
    <source>
        <dbReference type="SAM" id="MobiDB-lite"/>
    </source>
</evidence>
<protein>
    <submittedName>
        <fullName evidence="9">AGAP010493-PA-like protein</fullName>
    </submittedName>
</protein>
<dbReference type="Proteomes" id="UP000030765">
    <property type="component" value="Unassembled WGS sequence"/>
</dbReference>
<evidence type="ECO:0000313" key="10">
    <source>
        <dbReference type="EnsemblMetazoa" id="ASIC015329-PA"/>
    </source>
</evidence>
<feature type="region of interest" description="Disordered" evidence="7">
    <location>
        <begin position="185"/>
        <end position="356"/>
    </location>
</feature>
<accession>A0A084WAJ4</accession>
<evidence type="ECO:0000259" key="8">
    <source>
        <dbReference type="SMART" id="SM01370"/>
    </source>
</evidence>
<feature type="compositionally biased region" description="Polar residues" evidence="7">
    <location>
        <begin position="310"/>
        <end position="320"/>
    </location>
</feature>
<name>A0A084WAJ4_ANOSI</name>
<dbReference type="CDD" id="cd08047">
    <property type="entry name" value="TAF7"/>
    <property type="match status" value="1"/>
</dbReference>
<dbReference type="Pfam" id="PF04658">
    <property type="entry name" value="TAFII55_N"/>
    <property type="match status" value="1"/>
</dbReference>
<keyword evidence="3" id="KW-0805">Transcription regulation</keyword>
<evidence type="ECO:0000256" key="6">
    <source>
        <dbReference type="SAM" id="Coils"/>
    </source>
</evidence>
<dbReference type="EMBL" id="ATLV01022200">
    <property type="status" value="NOT_ANNOTATED_CDS"/>
    <property type="molecule type" value="Genomic_DNA"/>
</dbReference>